<feature type="coiled-coil region" evidence="3">
    <location>
        <begin position="170"/>
        <end position="204"/>
    </location>
</feature>
<evidence type="ECO:0000256" key="2">
    <source>
        <dbReference type="ARBA" id="ARBA00023054"/>
    </source>
</evidence>
<dbReference type="EMBL" id="JAGDEL010000005">
    <property type="protein sequence ID" value="MBO1511804.1"/>
    <property type="molecule type" value="Genomic_DNA"/>
</dbReference>
<evidence type="ECO:0000313" key="7">
    <source>
        <dbReference type="Proteomes" id="UP000663981"/>
    </source>
</evidence>
<evidence type="ECO:0000256" key="4">
    <source>
        <dbReference type="SAM" id="Phobius"/>
    </source>
</evidence>
<dbReference type="Gene3D" id="2.40.420.20">
    <property type="match status" value="1"/>
</dbReference>
<proteinExistence type="predicted"/>
<keyword evidence="4" id="KW-0812">Transmembrane</keyword>
<reference evidence="6 7" key="1">
    <citation type="submission" date="2021-03" db="EMBL/GenBank/DDBJ databases">
        <title>Whole genome sequence of Metabacillus bambusae BG109.</title>
        <authorList>
            <person name="Jeong J.W."/>
        </authorList>
    </citation>
    <scope>NUCLEOTIDE SEQUENCE [LARGE SCALE GENOMIC DNA]</scope>
    <source>
        <strain evidence="6 7">BG109</strain>
    </source>
</reference>
<keyword evidence="4" id="KW-1133">Transmembrane helix</keyword>
<accession>A0ABS3N0W9</accession>
<keyword evidence="4" id="KW-0472">Membrane</keyword>
<name>A0ABS3N0W9_9BACI</name>
<feature type="transmembrane region" description="Helical" evidence="4">
    <location>
        <begin position="6"/>
        <end position="25"/>
    </location>
</feature>
<comment type="subcellular location">
    <subcellularLocation>
        <location evidence="1">Cell envelope</location>
    </subcellularLocation>
</comment>
<keyword evidence="7" id="KW-1185">Reference proteome</keyword>
<dbReference type="PANTHER" id="PTHR32347:SF14">
    <property type="entry name" value="EFFLUX SYSTEM COMPONENT YKNX-RELATED"/>
    <property type="match status" value="1"/>
</dbReference>
<dbReference type="Pfam" id="PF25984">
    <property type="entry name" value="BSH_YknX"/>
    <property type="match status" value="1"/>
</dbReference>
<organism evidence="6 7">
    <name type="scientific">Metabacillus bambusae</name>
    <dbReference type="NCBI Taxonomy" id="2795218"/>
    <lineage>
        <taxon>Bacteria</taxon>
        <taxon>Bacillati</taxon>
        <taxon>Bacillota</taxon>
        <taxon>Bacilli</taxon>
        <taxon>Bacillales</taxon>
        <taxon>Bacillaceae</taxon>
        <taxon>Metabacillus</taxon>
    </lineage>
</organism>
<dbReference type="RefSeq" id="WP_207977155.1">
    <property type="nucleotide sequence ID" value="NZ_JAGDEL010000005.1"/>
</dbReference>
<feature type="domain" description="YknX-like barrel-sandwich hybrid" evidence="5">
    <location>
        <begin position="65"/>
        <end position="225"/>
    </location>
</feature>
<evidence type="ECO:0000313" key="6">
    <source>
        <dbReference type="EMBL" id="MBO1511804.1"/>
    </source>
</evidence>
<sequence length="421" mass="47072">MKKWIIISLTVVSLGFIALNGYLIAKKDSKVQHTVYVEDWTRVTKDDVVETFDTEGVMMPQEEYKIYFHEIDKEFQRFLVKEGDVVTAGTPLFEYITPELDKLRETLEAEKLQAEGEISGIDDYISTLLDYQASIPAPTEAVEEVFALEEGLEGGLKIEVDENASSEMIVSAIEQEIYKQELEKSKLEEEVKKYDSQLNTIDEQSGTAMIVSESDGIVKEVNEKLGNPVITIVSNVLSVEGLLTESQFKKAEMGMKFSADVNGEKKQLEGTLAKINPYPAKEPEVNKENHYQFEGDLTEQSETIAIGAKATVSVVTAEAIGVLTVPEKVIQEGKKPYVYQLNGNGLITKKTVQTGLGFNGIKEVTKGVEVKEVMMVSPENVPKNNAHFVTEMKPTRIKKDAFKEFSTRDKWEAFLIGLIEK</sequence>
<keyword evidence="2 3" id="KW-0175">Coiled coil</keyword>
<dbReference type="InterPro" id="IPR058639">
    <property type="entry name" value="BSH_YknX-like"/>
</dbReference>
<evidence type="ECO:0000256" key="1">
    <source>
        <dbReference type="ARBA" id="ARBA00004196"/>
    </source>
</evidence>
<gene>
    <name evidence="6" type="ORF">I7822_08990</name>
</gene>
<comment type="caution">
    <text evidence="6">The sequence shown here is derived from an EMBL/GenBank/DDBJ whole genome shotgun (WGS) entry which is preliminary data.</text>
</comment>
<evidence type="ECO:0000256" key="3">
    <source>
        <dbReference type="SAM" id="Coils"/>
    </source>
</evidence>
<protein>
    <submittedName>
        <fullName evidence="6">HlyD family efflux transporter periplasmic adaptor subunit</fullName>
    </submittedName>
</protein>
<dbReference type="Proteomes" id="UP000663981">
    <property type="component" value="Unassembled WGS sequence"/>
</dbReference>
<dbReference type="InterPro" id="IPR050465">
    <property type="entry name" value="UPF0194_transport"/>
</dbReference>
<evidence type="ECO:0000259" key="5">
    <source>
        <dbReference type="Pfam" id="PF25984"/>
    </source>
</evidence>
<dbReference type="PANTHER" id="PTHR32347">
    <property type="entry name" value="EFFLUX SYSTEM COMPONENT YKNX-RELATED"/>
    <property type="match status" value="1"/>
</dbReference>